<dbReference type="InterPro" id="IPR035994">
    <property type="entry name" value="Nucleoside_phosphorylase_sf"/>
</dbReference>
<organism evidence="3 4">
    <name type="scientific">Aspergillus granulosus</name>
    <dbReference type="NCBI Taxonomy" id="176169"/>
    <lineage>
        <taxon>Eukaryota</taxon>
        <taxon>Fungi</taxon>
        <taxon>Dikarya</taxon>
        <taxon>Ascomycota</taxon>
        <taxon>Pezizomycotina</taxon>
        <taxon>Eurotiomycetes</taxon>
        <taxon>Eurotiomycetidae</taxon>
        <taxon>Eurotiales</taxon>
        <taxon>Aspergillaceae</taxon>
        <taxon>Aspergillus</taxon>
        <taxon>Aspergillus subgen. Nidulantes</taxon>
    </lineage>
</organism>
<sequence>MSVLDPNLYTVAWIAPLEIEVQAARHMFDKVHSGGFPVGPGDDYVFHAGEVHGHNVVIATLAAGQPYGTNSATSLAGHVRKTFPNIWFGLLVGVAAGLPNLSRSPPRDIRLGDVIVALPDGENPAIVPYGLGKQKGELGFELLRSGHSLPQTERIVCSAIGKLKAEKRDTEAILGYYKSIAHTATIFPDPGQDNDVLILPSDNKPVQRQCRPESTRTRVWYGSIGSGDKLLKSHRDRDEMRDKYNVIGLEMEAAGVLNEIPVGNIRGVCDYGDEQKNKDWQPYAAAMAAAFAKAVLSEIPPKSAAQSAGVKSGAELTGEEKECLQSLFLTDPAEDKASLQRRKGDRADGTCSWILETDELMEWLRISENRGPRRSEVLWLYGNPGTGKSTMVMAITEALPNQSWFANSQRALAYFFCDAGSEKQRTAVAIMRGLIYYLVKERPALMKHLLPKYIERKATLFSSFDALWAILMEMGQNDSFEIYCIIDALDECESDSQEMLLRQLHHTFQRHRATDTSSYNLHILITSRPYLEIDGYLSSFRKKDLASYSAVKRDLTIMIKERVNYLAERKTYPESVRKDVIRILETKAEGTFLWVGIACSELEGVQSRNAVKRLQSMPPGLYSLYQQLLNMALDDGDDNEDDKKIMVNMMRFVAFARRPLTVPELTALCQLYPDDDEASRLQFTKDIINLCRLMIVVQDEQVRLLHKSVKDFVKKELYIEEQRAHADMTNLCLNHILDGLGIVKETRIAFLDYAIEYWPEHAEHADTAYAIRPQQESFFKPNSRVWAKWLERYNSRSRSPLEHLEEGFCTLHAAARWGIIPLILWGLKTGADGRELLGSNKRAYNDGEFRTKISGLTPLEESARQGHMNAAAGNGKSGKDVMTLLLDRRGDQIQITQDVVEAADVLSTLVRSFNKEVITLLLDRRGDQIQITEDVVKAAAGNWQYGKDIMTLLLDRRGDQIQITQDVLSTLVRSIRSSSRRKWSRLQHTKV</sequence>
<accession>A0ABR4HG10</accession>
<reference evidence="3 4" key="1">
    <citation type="submission" date="2024-07" db="EMBL/GenBank/DDBJ databases">
        <title>Section-level genome sequencing and comparative genomics of Aspergillus sections Usti and Cavernicolus.</title>
        <authorList>
            <consortium name="Lawrence Berkeley National Laboratory"/>
            <person name="Nybo J.L."/>
            <person name="Vesth T.C."/>
            <person name="Theobald S."/>
            <person name="Frisvad J.C."/>
            <person name="Larsen T.O."/>
            <person name="Kjaerboelling I."/>
            <person name="Rothschild-Mancinelli K."/>
            <person name="Lyhne E.K."/>
            <person name="Kogle M.E."/>
            <person name="Barry K."/>
            <person name="Clum A."/>
            <person name="Na H."/>
            <person name="Ledsgaard L."/>
            <person name="Lin J."/>
            <person name="Lipzen A."/>
            <person name="Kuo A."/>
            <person name="Riley R."/>
            <person name="Mondo S."/>
            <person name="Labutti K."/>
            <person name="Haridas S."/>
            <person name="Pangalinan J."/>
            <person name="Salamov A.A."/>
            <person name="Simmons B.A."/>
            <person name="Magnuson J.K."/>
            <person name="Chen J."/>
            <person name="Drula E."/>
            <person name="Henrissat B."/>
            <person name="Wiebenga A."/>
            <person name="Lubbers R.J."/>
            <person name="Gomes A.C."/>
            <person name="Makela M.R."/>
            <person name="Stajich J."/>
            <person name="Grigoriev I.V."/>
            <person name="Mortensen U.H."/>
            <person name="De Vries R.P."/>
            <person name="Baker S.E."/>
            <person name="Andersen M.R."/>
        </authorList>
    </citation>
    <scope>NUCLEOTIDE SEQUENCE [LARGE SCALE GENOMIC DNA]</scope>
    <source>
        <strain evidence="3 4">CBS 588.65</strain>
    </source>
</reference>
<dbReference type="Gene3D" id="3.40.50.1580">
    <property type="entry name" value="Nucleoside phosphorylase domain"/>
    <property type="match status" value="1"/>
</dbReference>
<dbReference type="InterPro" id="IPR007111">
    <property type="entry name" value="NACHT_NTPase"/>
</dbReference>
<keyword evidence="1" id="KW-0677">Repeat</keyword>
<proteinExistence type="predicted"/>
<dbReference type="InterPro" id="IPR027417">
    <property type="entry name" value="P-loop_NTPase"/>
</dbReference>
<name>A0ABR4HG10_9EURO</name>
<dbReference type="SUPFAM" id="SSF53167">
    <property type="entry name" value="Purine and uridine phosphorylases"/>
    <property type="match status" value="1"/>
</dbReference>
<dbReference type="SUPFAM" id="SSF52540">
    <property type="entry name" value="P-loop containing nucleoside triphosphate hydrolases"/>
    <property type="match status" value="1"/>
</dbReference>
<dbReference type="PROSITE" id="PS50837">
    <property type="entry name" value="NACHT"/>
    <property type="match status" value="1"/>
</dbReference>
<dbReference type="InterPro" id="IPR056884">
    <property type="entry name" value="NPHP3-like_N"/>
</dbReference>
<dbReference type="PANTHER" id="PTHR10039:SF14">
    <property type="entry name" value="NACHT DOMAIN-CONTAINING PROTEIN"/>
    <property type="match status" value="1"/>
</dbReference>
<dbReference type="Gene3D" id="1.20.5.340">
    <property type="match status" value="1"/>
</dbReference>
<dbReference type="Proteomes" id="UP001610334">
    <property type="component" value="Unassembled WGS sequence"/>
</dbReference>
<keyword evidence="4" id="KW-1185">Reference proteome</keyword>
<evidence type="ECO:0000313" key="3">
    <source>
        <dbReference type="EMBL" id="KAL2814419.1"/>
    </source>
</evidence>
<dbReference type="PANTHER" id="PTHR10039">
    <property type="entry name" value="AMELOGENIN"/>
    <property type="match status" value="1"/>
</dbReference>
<dbReference type="Pfam" id="PF23397">
    <property type="entry name" value="DUF7104"/>
    <property type="match status" value="4"/>
</dbReference>
<protein>
    <recommendedName>
        <fullName evidence="2">NACHT domain-containing protein</fullName>
    </recommendedName>
</protein>
<gene>
    <name evidence="3" type="ORF">BJX63DRAFT_442494</name>
</gene>
<dbReference type="Pfam" id="PF24883">
    <property type="entry name" value="NPHP3_N"/>
    <property type="match status" value="1"/>
</dbReference>
<dbReference type="EMBL" id="JBFXLT010000033">
    <property type="protein sequence ID" value="KAL2814419.1"/>
    <property type="molecule type" value="Genomic_DNA"/>
</dbReference>
<dbReference type="InterPro" id="IPR055530">
    <property type="entry name" value="DUF7104"/>
</dbReference>
<evidence type="ECO:0000259" key="2">
    <source>
        <dbReference type="PROSITE" id="PS50837"/>
    </source>
</evidence>
<feature type="domain" description="NACHT" evidence="2">
    <location>
        <begin position="376"/>
        <end position="529"/>
    </location>
</feature>
<comment type="caution">
    <text evidence="3">The sequence shown here is derived from an EMBL/GenBank/DDBJ whole genome shotgun (WGS) entry which is preliminary data.</text>
</comment>
<evidence type="ECO:0000313" key="4">
    <source>
        <dbReference type="Proteomes" id="UP001610334"/>
    </source>
</evidence>
<dbReference type="Gene3D" id="3.40.50.300">
    <property type="entry name" value="P-loop containing nucleotide triphosphate hydrolases"/>
    <property type="match status" value="1"/>
</dbReference>
<evidence type="ECO:0000256" key="1">
    <source>
        <dbReference type="ARBA" id="ARBA00022737"/>
    </source>
</evidence>